<evidence type="ECO:0000313" key="2">
    <source>
        <dbReference type="Proteomes" id="UP000269097"/>
    </source>
</evidence>
<protein>
    <submittedName>
        <fullName evidence="1">Uncharacterized protein</fullName>
    </submittedName>
</protein>
<dbReference type="KEGG" id="coh:EAV92_22120"/>
<dbReference type="Proteomes" id="UP000269097">
    <property type="component" value="Chromosome"/>
</dbReference>
<keyword evidence="2" id="KW-1185">Reference proteome</keyword>
<dbReference type="AlphaFoldDB" id="A0A3G3K3C3"/>
<gene>
    <name evidence="1" type="ORF">EAV92_22120</name>
</gene>
<accession>A0A3G3K3C3</accession>
<evidence type="ECO:0000313" key="1">
    <source>
        <dbReference type="EMBL" id="AYQ75014.1"/>
    </source>
</evidence>
<name>A0A3G3K3C3_9BACL</name>
<dbReference type="RefSeq" id="WP_123043094.1">
    <property type="nucleotide sequence ID" value="NZ_CP033433.1"/>
</dbReference>
<reference evidence="1 2" key="1">
    <citation type="submission" date="2018-10" db="EMBL/GenBank/DDBJ databases">
        <title>Genome Sequence of Cohnella sp.</title>
        <authorList>
            <person name="Srinivasan S."/>
            <person name="Kim M.K."/>
        </authorList>
    </citation>
    <scope>NUCLEOTIDE SEQUENCE [LARGE SCALE GENOMIC DNA]</scope>
    <source>
        <strain evidence="1 2">18JY8-7</strain>
    </source>
</reference>
<organism evidence="1 2">
    <name type="scientific">Cohnella candidum</name>
    <dbReference type="NCBI Taxonomy" id="2674991"/>
    <lineage>
        <taxon>Bacteria</taxon>
        <taxon>Bacillati</taxon>
        <taxon>Bacillota</taxon>
        <taxon>Bacilli</taxon>
        <taxon>Bacillales</taxon>
        <taxon>Paenibacillaceae</taxon>
        <taxon>Cohnella</taxon>
    </lineage>
</organism>
<proteinExistence type="predicted"/>
<sequence length="72" mass="8383">MPAVNRRLVTDYDLQDAMERQIGIRVFEHDHIVHSGGAILRFDDRTVVIQAGVSDLSYFNRADCEFFELKKR</sequence>
<dbReference type="EMBL" id="CP033433">
    <property type="protein sequence ID" value="AYQ75014.1"/>
    <property type="molecule type" value="Genomic_DNA"/>
</dbReference>